<dbReference type="InterPro" id="IPR029787">
    <property type="entry name" value="Nucleotide_cyclase"/>
</dbReference>
<dbReference type="PANTHER" id="PTHR33121:SF79">
    <property type="entry name" value="CYCLIC DI-GMP PHOSPHODIESTERASE PDED-RELATED"/>
    <property type="match status" value="1"/>
</dbReference>
<keyword evidence="1" id="KW-1133">Transmembrane helix</keyword>
<dbReference type="Pfam" id="PF00563">
    <property type="entry name" value="EAL"/>
    <property type="match status" value="1"/>
</dbReference>
<feature type="transmembrane region" description="Helical" evidence="1">
    <location>
        <begin position="103"/>
        <end position="120"/>
    </location>
</feature>
<organism evidence="3 4">
    <name type="scientific">Agathobaculum butyriciproducens</name>
    <dbReference type="NCBI Taxonomy" id="1628085"/>
    <lineage>
        <taxon>Bacteria</taxon>
        <taxon>Bacillati</taxon>
        <taxon>Bacillota</taxon>
        <taxon>Clostridia</taxon>
        <taxon>Eubacteriales</taxon>
        <taxon>Butyricicoccaceae</taxon>
        <taxon>Agathobaculum</taxon>
    </lineage>
</organism>
<dbReference type="AlphaFoldDB" id="A0AAW4VZ24"/>
<protein>
    <submittedName>
        <fullName evidence="3">EAL domain-containing protein</fullName>
    </submittedName>
</protein>
<keyword evidence="1" id="KW-0812">Transmembrane</keyword>
<dbReference type="Gene3D" id="3.20.20.450">
    <property type="entry name" value="EAL domain"/>
    <property type="match status" value="1"/>
</dbReference>
<comment type="caution">
    <text evidence="3">The sequence shown here is derived from an EMBL/GenBank/DDBJ whole genome shotgun (WGS) entry which is preliminary data.</text>
</comment>
<dbReference type="PROSITE" id="PS50883">
    <property type="entry name" value="EAL"/>
    <property type="match status" value="1"/>
</dbReference>
<dbReference type="SUPFAM" id="SSF55073">
    <property type="entry name" value="Nucleotide cyclase"/>
    <property type="match status" value="1"/>
</dbReference>
<dbReference type="PANTHER" id="PTHR33121">
    <property type="entry name" value="CYCLIC DI-GMP PHOSPHODIESTERASE PDEF"/>
    <property type="match status" value="1"/>
</dbReference>
<feature type="transmembrane region" description="Helical" evidence="1">
    <location>
        <begin position="74"/>
        <end position="91"/>
    </location>
</feature>
<feature type="transmembrane region" description="Helical" evidence="1">
    <location>
        <begin position="140"/>
        <end position="159"/>
    </location>
</feature>
<accession>A0AAW4VZ24</accession>
<dbReference type="EMBL" id="JAJEPX010000008">
    <property type="protein sequence ID" value="MCC2176353.1"/>
    <property type="molecule type" value="Genomic_DNA"/>
</dbReference>
<evidence type="ECO:0000259" key="2">
    <source>
        <dbReference type="PROSITE" id="PS50883"/>
    </source>
</evidence>
<dbReference type="InterPro" id="IPR043128">
    <property type="entry name" value="Rev_trsase/Diguanyl_cyclase"/>
</dbReference>
<keyword evidence="1" id="KW-0472">Membrane</keyword>
<evidence type="ECO:0000256" key="1">
    <source>
        <dbReference type="SAM" id="Phobius"/>
    </source>
</evidence>
<dbReference type="Pfam" id="PF00990">
    <property type="entry name" value="GGDEF"/>
    <property type="match status" value="1"/>
</dbReference>
<feature type="transmembrane region" description="Helical" evidence="1">
    <location>
        <begin position="35"/>
        <end position="62"/>
    </location>
</feature>
<dbReference type="InterPro" id="IPR001633">
    <property type="entry name" value="EAL_dom"/>
</dbReference>
<dbReference type="InterPro" id="IPR050706">
    <property type="entry name" value="Cyclic-di-GMP_PDE-like"/>
</dbReference>
<proteinExistence type="predicted"/>
<keyword evidence="4" id="KW-1185">Reference proteome</keyword>
<dbReference type="InterPro" id="IPR000160">
    <property type="entry name" value="GGDEF_dom"/>
</dbReference>
<dbReference type="Proteomes" id="UP001298753">
    <property type="component" value="Unassembled WGS sequence"/>
</dbReference>
<sequence>MTTNLHYLIAGMAVLLVVLWQYSHQRQMDDRNSLMFRRLLTVVSLDVLAELVSTCFILYAPYSFGVGRMLSNTVFYLFQAILPLMLLYYVCTLCSSRVISTGTVLRMGIPTIALVFIILTNPFTEKLFYFDSTGYCHGPWYLLLYISALLHIAAAAIFVAVHRDAVSRRNLTALLTVFLLAAFGIAAQAVNPAVLTTGFGLSLSILAMYLTINNPCACMDSLTGLNDKQYLLRRMNELTDAHKAFHIITVYAYQLDHMNKVSGVQSGDEFLRRAAEHMQEIAGRNVFRVTGKRFLLLTFSLREYEACLTSLRQVFHTQPDDAQAAPSPVILCGVVGAEKLGTGGLVLDYAEYLESLAARSGGTEVIQNDRKNRDSFYYNKQVEQFLHRAIDEDLFEVYYQPVYSLHQQRFITLEALSRLRHPTLGWIAPDIFIRLAEKNRLISQITELQLRRVCRFLRENPALRASIANVKINLSPLDLIHSDGGNHLIRILDEYGLPYSCFQFEITETVATEYSASLTRVAESFQAAGIGLCLDDFGSGYANLNTVMQLPFSVIKLDRSLLFHICTDKNAALFYQSIVSAFCRLGYRIIAEGVETQEEMELLRSWNVDMIQGYYFSRPLPPGDLLRLLTEEAVEQM</sequence>
<feature type="transmembrane region" description="Helical" evidence="1">
    <location>
        <begin position="6"/>
        <end position="23"/>
    </location>
</feature>
<dbReference type="GO" id="GO:0071111">
    <property type="term" value="F:cyclic-guanylate-specific phosphodiesterase activity"/>
    <property type="evidence" value="ECO:0007669"/>
    <property type="project" value="InterPro"/>
</dbReference>
<dbReference type="Gene3D" id="3.30.70.270">
    <property type="match status" value="1"/>
</dbReference>
<evidence type="ECO:0000313" key="3">
    <source>
        <dbReference type="EMBL" id="MCC2176353.1"/>
    </source>
</evidence>
<feature type="domain" description="EAL" evidence="2">
    <location>
        <begin position="379"/>
        <end position="633"/>
    </location>
</feature>
<dbReference type="InterPro" id="IPR035919">
    <property type="entry name" value="EAL_sf"/>
</dbReference>
<reference evidence="3 4" key="1">
    <citation type="submission" date="2021-10" db="EMBL/GenBank/DDBJ databases">
        <title>Anaerobic single-cell dispensing facilitates the cultivation of human gut bacteria.</title>
        <authorList>
            <person name="Afrizal A."/>
        </authorList>
    </citation>
    <scope>NUCLEOTIDE SEQUENCE [LARGE SCALE GENOMIC DNA]</scope>
    <source>
        <strain evidence="3 4">CLA-AA-H270</strain>
    </source>
</reference>
<dbReference type="SMART" id="SM00267">
    <property type="entry name" value="GGDEF"/>
    <property type="match status" value="1"/>
</dbReference>
<dbReference type="SUPFAM" id="SSF141868">
    <property type="entry name" value="EAL domain-like"/>
    <property type="match status" value="1"/>
</dbReference>
<evidence type="ECO:0000313" key="4">
    <source>
        <dbReference type="Proteomes" id="UP001298753"/>
    </source>
</evidence>
<dbReference type="GeneID" id="98660426"/>
<dbReference type="SMART" id="SM00052">
    <property type="entry name" value="EAL"/>
    <property type="match status" value="1"/>
</dbReference>
<name>A0AAW4VZ24_9FIRM</name>
<dbReference type="CDD" id="cd01948">
    <property type="entry name" value="EAL"/>
    <property type="match status" value="1"/>
</dbReference>
<gene>
    <name evidence="3" type="ORF">LKD22_04290</name>
</gene>
<feature type="transmembrane region" description="Helical" evidence="1">
    <location>
        <begin position="171"/>
        <end position="187"/>
    </location>
</feature>
<dbReference type="RefSeq" id="WP_227600328.1">
    <property type="nucleotide sequence ID" value="NZ_JAJEPX010000008.1"/>
</dbReference>